<evidence type="ECO:0000256" key="2">
    <source>
        <dbReference type="ARBA" id="ARBA00022527"/>
    </source>
</evidence>
<evidence type="ECO:0000256" key="8">
    <source>
        <dbReference type="SAM" id="MobiDB-lite"/>
    </source>
</evidence>
<feature type="region of interest" description="Disordered" evidence="8">
    <location>
        <begin position="451"/>
        <end position="509"/>
    </location>
</feature>
<evidence type="ECO:0000259" key="9">
    <source>
        <dbReference type="PROSITE" id="PS50011"/>
    </source>
</evidence>
<dbReference type="CDD" id="cd14014">
    <property type="entry name" value="STKc_PknB_like"/>
    <property type="match status" value="1"/>
</dbReference>
<protein>
    <recommendedName>
        <fullName evidence="1">non-specific serine/threonine protein kinase</fullName>
        <ecNumber evidence="1">2.7.11.1</ecNumber>
    </recommendedName>
</protein>
<feature type="region of interest" description="Disordered" evidence="8">
    <location>
        <begin position="405"/>
        <end position="436"/>
    </location>
</feature>
<dbReference type="SUPFAM" id="SSF56112">
    <property type="entry name" value="Protein kinase-like (PK-like)"/>
    <property type="match status" value="1"/>
</dbReference>
<feature type="domain" description="Protein kinase" evidence="9">
    <location>
        <begin position="35"/>
        <end position="292"/>
    </location>
</feature>
<evidence type="ECO:0000313" key="10">
    <source>
        <dbReference type="EMBL" id="MFC4063213.1"/>
    </source>
</evidence>
<dbReference type="PROSITE" id="PS00107">
    <property type="entry name" value="PROTEIN_KINASE_ATP"/>
    <property type="match status" value="1"/>
</dbReference>
<dbReference type="Gene3D" id="1.10.510.10">
    <property type="entry name" value="Transferase(Phosphotransferase) domain 1"/>
    <property type="match status" value="1"/>
</dbReference>
<keyword evidence="2" id="KW-0723">Serine/threonine-protein kinase</keyword>
<dbReference type="PANTHER" id="PTHR43289">
    <property type="entry name" value="MITOGEN-ACTIVATED PROTEIN KINASE KINASE KINASE 20-RELATED"/>
    <property type="match status" value="1"/>
</dbReference>
<dbReference type="EMBL" id="JBHSBM010000077">
    <property type="protein sequence ID" value="MFC4063213.1"/>
    <property type="molecule type" value="Genomic_DNA"/>
</dbReference>
<dbReference type="PANTHER" id="PTHR43289:SF6">
    <property type="entry name" value="SERINE_THREONINE-PROTEIN KINASE NEKL-3"/>
    <property type="match status" value="1"/>
</dbReference>
<feature type="binding site" evidence="7">
    <location>
        <position position="64"/>
    </location>
    <ligand>
        <name>ATP</name>
        <dbReference type="ChEBI" id="CHEBI:30616"/>
    </ligand>
</feature>
<dbReference type="Proteomes" id="UP001595850">
    <property type="component" value="Unassembled WGS sequence"/>
</dbReference>
<dbReference type="PROSITE" id="PS50011">
    <property type="entry name" value="PROTEIN_KINASE_DOM"/>
    <property type="match status" value="1"/>
</dbReference>
<name>A0ABV8IG47_9ACTN</name>
<comment type="caution">
    <text evidence="10">The sequence shown here is derived from an EMBL/GenBank/DDBJ whole genome shotgun (WGS) entry which is preliminary data.</text>
</comment>
<feature type="compositionally biased region" description="Low complexity" evidence="8">
    <location>
        <begin position="542"/>
        <end position="558"/>
    </location>
</feature>
<feature type="region of interest" description="Disordered" evidence="8">
    <location>
        <begin position="297"/>
        <end position="316"/>
    </location>
</feature>
<feature type="region of interest" description="Disordered" evidence="8">
    <location>
        <begin position="325"/>
        <end position="386"/>
    </location>
</feature>
<dbReference type="EC" id="2.7.11.1" evidence="1"/>
<proteinExistence type="predicted"/>
<keyword evidence="4 7" id="KW-0547">Nucleotide-binding</keyword>
<dbReference type="SMART" id="SM00220">
    <property type="entry name" value="S_TKc"/>
    <property type="match status" value="1"/>
</dbReference>
<keyword evidence="11" id="KW-1185">Reference proteome</keyword>
<evidence type="ECO:0000256" key="7">
    <source>
        <dbReference type="PROSITE-ProRule" id="PRU10141"/>
    </source>
</evidence>
<evidence type="ECO:0000256" key="3">
    <source>
        <dbReference type="ARBA" id="ARBA00022679"/>
    </source>
</evidence>
<dbReference type="Gene3D" id="3.30.200.20">
    <property type="entry name" value="Phosphorylase Kinase, domain 1"/>
    <property type="match status" value="1"/>
</dbReference>
<accession>A0ABV8IG47</accession>
<keyword evidence="5 10" id="KW-0418">Kinase</keyword>
<dbReference type="InterPro" id="IPR017441">
    <property type="entry name" value="Protein_kinase_ATP_BS"/>
</dbReference>
<evidence type="ECO:0000313" key="11">
    <source>
        <dbReference type="Proteomes" id="UP001595850"/>
    </source>
</evidence>
<feature type="compositionally biased region" description="Low complexity" evidence="8">
    <location>
        <begin position="354"/>
        <end position="386"/>
    </location>
</feature>
<feature type="region of interest" description="Disordered" evidence="8">
    <location>
        <begin position="538"/>
        <end position="569"/>
    </location>
</feature>
<organism evidence="10 11">
    <name type="scientific">Planomonospora corallina</name>
    <dbReference type="NCBI Taxonomy" id="1806052"/>
    <lineage>
        <taxon>Bacteria</taxon>
        <taxon>Bacillati</taxon>
        <taxon>Actinomycetota</taxon>
        <taxon>Actinomycetes</taxon>
        <taxon>Streptosporangiales</taxon>
        <taxon>Streptosporangiaceae</taxon>
        <taxon>Planomonospora</taxon>
    </lineage>
</organism>
<dbReference type="InterPro" id="IPR000719">
    <property type="entry name" value="Prot_kinase_dom"/>
</dbReference>
<evidence type="ECO:0000256" key="6">
    <source>
        <dbReference type="ARBA" id="ARBA00022840"/>
    </source>
</evidence>
<gene>
    <name evidence="10" type="ORF">ACFOWE_33450</name>
</gene>
<evidence type="ECO:0000256" key="1">
    <source>
        <dbReference type="ARBA" id="ARBA00012513"/>
    </source>
</evidence>
<dbReference type="Pfam" id="PF00069">
    <property type="entry name" value="Pkinase"/>
    <property type="match status" value="1"/>
</dbReference>
<dbReference type="RefSeq" id="WP_377295015.1">
    <property type="nucleotide sequence ID" value="NZ_JBHSBM010000077.1"/>
</dbReference>
<dbReference type="GO" id="GO:0016301">
    <property type="term" value="F:kinase activity"/>
    <property type="evidence" value="ECO:0007669"/>
    <property type="project" value="UniProtKB-KW"/>
</dbReference>
<dbReference type="InterPro" id="IPR011009">
    <property type="entry name" value="Kinase-like_dom_sf"/>
</dbReference>
<dbReference type="InterPro" id="IPR008271">
    <property type="entry name" value="Ser/Thr_kinase_AS"/>
</dbReference>
<evidence type="ECO:0000256" key="4">
    <source>
        <dbReference type="ARBA" id="ARBA00022741"/>
    </source>
</evidence>
<keyword evidence="3" id="KW-0808">Transferase</keyword>
<dbReference type="PROSITE" id="PS00108">
    <property type="entry name" value="PROTEIN_KINASE_ST"/>
    <property type="match status" value="1"/>
</dbReference>
<reference evidence="11" key="1">
    <citation type="journal article" date="2019" name="Int. J. Syst. Evol. Microbiol.">
        <title>The Global Catalogue of Microorganisms (GCM) 10K type strain sequencing project: providing services to taxonomists for standard genome sequencing and annotation.</title>
        <authorList>
            <consortium name="The Broad Institute Genomics Platform"/>
            <consortium name="The Broad Institute Genome Sequencing Center for Infectious Disease"/>
            <person name="Wu L."/>
            <person name="Ma J."/>
        </authorList>
    </citation>
    <scope>NUCLEOTIDE SEQUENCE [LARGE SCALE GENOMIC DNA]</scope>
    <source>
        <strain evidence="11">TBRC 4489</strain>
    </source>
</reference>
<feature type="region of interest" description="Disordered" evidence="8">
    <location>
        <begin position="1"/>
        <end position="25"/>
    </location>
</feature>
<sequence>MSADRLIGKVPPGPEGANITGTTPTGQGRLIGKRYRLLAAVGRGGMGMVWHAHDVLLDRDVAVKELILPYGLDHAGKHAAYRRMMREARSAARLSHPGIVTVHDVVEEDGRPWIVMELVRAWSLEQAVRESGPLPVAQAAEIGIRVLDALRHAHASGILHRDVKPGNVLLTSDRVILTDFGIAALEGDVTITQTGLLMGSPAYIPPERLSGQPINQAGDLWAFGATLYAAVEGRPPYEGPDAVAVLGAILTQDPVRPQRAGALAPVIEGLLRKNPADRLPAAQVSEMLEQVLRVHGSATPDRGPNGQVPAAMPVPGNSMPMHLMPPLDPPSGPMPSRIIETPSGPVRVPYDPNASGAHAAPGGRPAGYDALSSPSGAHAAPPVGAPGHPAPLNVTIAPFTSLDSMSGGSRSGYDALRSSSSELGRPPAASPGEAFFNDSSFDALSSFSGEIPARTGERLPPSAGSSATTAGRPSRRRAEETGPSRAVAAEDEGRRSTRRRASGDGGPSPRLLALGGAGALALVAALVFVLLPGDDAPPEARTSSAVASETSGTSEAAAPQTSASEVPKGYKRLTEGGVSGAVPEKWTVEAGDGGTVVFSGPKSVGQSIVVTQVPVADPVAALGKIDKTGLDEYLEIGVTPVSYNGWKAADWEYTYAEPGSIVQMHALTRYVVVDSDTAYTISISVKEIHWEKSAKLVDAFFSTFDPGA</sequence>
<keyword evidence="6 7" id="KW-0067">ATP-binding</keyword>
<evidence type="ECO:0000256" key="5">
    <source>
        <dbReference type="ARBA" id="ARBA00022777"/>
    </source>
</evidence>